<evidence type="ECO:0000256" key="11">
    <source>
        <dbReference type="ARBA" id="ARBA00023163"/>
    </source>
</evidence>
<sequence>MEYAELIKNRAKLSDIVARKVKLLKRGNNFIGLCPFHNEKTPSFTVNDSKGLYYCFGCGACGDVIQFVCDIKKIDFKQSLEYLAQIYNIDISKSSGSSDSFYTIMHMVSEWFVNQLHCNKLACEYLKERKISRDIIQKFKIGYAPSDGLKAHLLSRNVKIKSMQKMGLLNRGGREYFYDRIIFPIFNYSGKIVAFGGRVINSKYNPKYLNSAENPFFKKRSSLYGMHFAAACARKQNQIIVVEGYIDVLALHQLGIENVVGLLGTSMTKEHFDNMWAITSEIIIWMDGDNAGFLSSLKILHLALSLMKPGYNVRFITSQSSKDPCDICMDGCIDDVRFLIDNAKLPSDFIWDYELSCLNIDNHIKPEQCAIIEGKINSYIKNINDAHIARYYKSFFYQQIKNLQNSYSKFELRNNASAIGGFIVHKFRNTTFQSCVEEFNQIKAIYIIVEYPELLNDPVIFEQFARFKVDNKDYYMLQQHIVNIHSVYLERLSKSILIMELKNDKLDAVLTLILNTIESSGCIFTSYNIHLAKQEWEKIILLKQLQDIQSEILRLRLDGKDEVAERLSDQAQIIDSKLRELWQY</sequence>
<dbReference type="InterPro" id="IPR006295">
    <property type="entry name" value="DNA_primase_DnaG"/>
</dbReference>
<evidence type="ECO:0000256" key="13">
    <source>
        <dbReference type="PIRNR" id="PIRNR002811"/>
    </source>
</evidence>
<dbReference type="InterPro" id="IPR050219">
    <property type="entry name" value="DnaG_primase"/>
</dbReference>
<comment type="function">
    <text evidence="12 13">RNA polymerase that catalyzes the synthesis of short RNA molecules used as primers for DNA polymerase during DNA replication.</text>
</comment>
<evidence type="ECO:0000256" key="1">
    <source>
        <dbReference type="ARBA" id="ARBA00022478"/>
    </source>
</evidence>
<feature type="zinc finger region" description="CHC2-type" evidence="12 14">
    <location>
        <begin position="34"/>
        <end position="58"/>
    </location>
</feature>
<evidence type="ECO:0000256" key="5">
    <source>
        <dbReference type="ARBA" id="ARBA00022705"/>
    </source>
</evidence>
<dbReference type="STRING" id="1359163.NLO413_0086"/>
<dbReference type="GO" id="GO:0000428">
    <property type="term" value="C:DNA-directed RNA polymerase complex"/>
    <property type="evidence" value="ECO:0007669"/>
    <property type="project" value="UniProtKB-KW"/>
</dbReference>
<proteinExistence type="inferred from homology"/>
<name>A0A0F3NL18_9RICK</name>
<dbReference type="Pfam" id="PF08275">
    <property type="entry name" value="DNAG_N"/>
    <property type="match status" value="1"/>
</dbReference>
<dbReference type="PANTHER" id="PTHR30313">
    <property type="entry name" value="DNA PRIMASE"/>
    <property type="match status" value="1"/>
</dbReference>
<keyword evidence="4 12" id="KW-0548">Nucleotidyltransferase</keyword>
<dbReference type="Gene3D" id="3.90.980.10">
    <property type="entry name" value="DNA primase, catalytic core, N-terminal domain"/>
    <property type="match status" value="1"/>
</dbReference>
<keyword evidence="8 12" id="KW-0862">Zinc</keyword>
<comment type="catalytic activity">
    <reaction evidence="12">
        <text>ssDNA + n NTP = ssDNA/pppN(pN)n-1 hybrid + (n-1) diphosphate.</text>
        <dbReference type="EC" id="2.7.7.101"/>
    </reaction>
</comment>
<evidence type="ECO:0000313" key="17">
    <source>
        <dbReference type="Proteomes" id="UP000033562"/>
    </source>
</evidence>
<comment type="domain">
    <text evidence="12">Contains an N-terminal zinc-binding domain, a central core domain that contains the primase activity, and a C-terminal DnaB-binding domain.</text>
</comment>
<evidence type="ECO:0000259" key="15">
    <source>
        <dbReference type="PROSITE" id="PS50880"/>
    </source>
</evidence>
<dbReference type="CDD" id="cd03364">
    <property type="entry name" value="TOPRIM_DnaG_primases"/>
    <property type="match status" value="1"/>
</dbReference>
<evidence type="ECO:0000256" key="10">
    <source>
        <dbReference type="ARBA" id="ARBA00023125"/>
    </source>
</evidence>
<evidence type="ECO:0000256" key="2">
    <source>
        <dbReference type="ARBA" id="ARBA00022515"/>
    </source>
</evidence>
<dbReference type="EMBL" id="LANX01000001">
    <property type="protein sequence ID" value="KJV68725.1"/>
    <property type="molecule type" value="Genomic_DNA"/>
</dbReference>
<dbReference type="InterPro" id="IPR006171">
    <property type="entry name" value="TOPRIM_dom"/>
</dbReference>
<accession>A0A0F3NL18</accession>
<evidence type="ECO:0000313" key="16">
    <source>
        <dbReference type="EMBL" id="KJV68725.1"/>
    </source>
</evidence>
<feature type="domain" description="Toprim" evidence="15">
    <location>
        <begin position="237"/>
        <end position="321"/>
    </location>
</feature>
<keyword evidence="17" id="KW-1185">Reference proteome</keyword>
<dbReference type="Gene3D" id="3.90.580.10">
    <property type="entry name" value="Zinc finger, CHC2-type domain"/>
    <property type="match status" value="1"/>
</dbReference>
<dbReference type="RefSeq" id="WP_045808592.1">
    <property type="nucleotide sequence ID" value="NZ_LANX01000001.1"/>
</dbReference>
<dbReference type="Pfam" id="PF01807">
    <property type="entry name" value="Zn_ribbon_DnaG"/>
    <property type="match status" value="1"/>
</dbReference>
<dbReference type="AlphaFoldDB" id="A0A0F3NL18"/>
<dbReference type="InterPro" id="IPR037068">
    <property type="entry name" value="DNA_primase_core_N_sf"/>
</dbReference>
<dbReference type="SMART" id="SM00493">
    <property type="entry name" value="TOPRIM"/>
    <property type="match status" value="1"/>
</dbReference>
<dbReference type="InterPro" id="IPR034151">
    <property type="entry name" value="TOPRIM_DnaG_bac"/>
</dbReference>
<keyword evidence="1 12" id="KW-0240">DNA-directed RNA polymerase</keyword>
<dbReference type="Pfam" id="PF13662">
    <property type="entry name" value="Toprim_4"/>
    <property type="match status" value="1"/>
</dbReference>
<evidence type="ECO:0000256" key="6">
    <source>
        <dbReference type="ARBA" id="ARBA00022723"/>
    </source>
</evidence>
<keyword evidence="7 12" id="KW-0863">Zinc-finger</keyword>
<dbReference type="Proteomes" id="UP000033562">
    <property type="component" value="Unassembled WGS sequence"/>
</dbReference>
<dbReference type="HAMAP" id="MF_00974">
    <property type="entry name" value="DNA_primase_DnaG"/>
    <property type="match status" value="1"/>
</dbReference>
<evidence type="ECO:0000256" key="8">
    <source>
        <dbReference type="ARBA" id="ARBA00022833"/>
    </source>
</evidence>
<evidence type="ECO:0000256" key="14">
    <source>
        <dbReference type="PIRSR" id="PIRSR002811-1"/>
    </source>
</evidence>
<evidence type="ECO:0000256" key="4">
    <source>
        <dbReference type="ARBA" id="ARBA00022695"/>
    </source>
</evidence>
<dbReference type="NCBIfam" id="TIGR01391">
    <property type="entry name" value="dnaG"/>
    <property type="match status" value="1"/>
</dbReference>
<evidence type="ECO:0000256" key="7">
    <source>
        <dbReference type="ARBA" id="ARBA00022771"/>
    </source>
</evidence>
<dbReference type="GO" id="GO:0003677">
    <property type="term" value="F:DNA binding"/>
    <property type="evidence" value="ECO:0007669"/>
    <property type="project" value="UniProtKB-KW"/>
</dbReference>
<comment type="caution">
    <text evidence="16">The sequence shown here is derived from an EMBL/GenBank/DDBJ whole genome shotgun (WGS) entry which is preliminary data.</text>
</comment>
<dbReference type="InterPro" id="IPR036977">
    <property type="entry name" value="DNA_primase_Znf_CHC2"/>
</dbReference>
<keyword evidence="10 12" id="KW-0238">DNA-binding</keyword>
<keyword evidence="5 12" id="KW-0235">DNA replication</keyword>
<evidence type="ECO:0000256" key="12">
    <source>
        <dbReference type="HAMAP-Rule" id="MF_00974"/>
    </source>
</evidence>
<organism evidence="16 17">
    <name type="scientific">Candidatus Neoehrlichia procyonis str. RAC413</name>
    <dbReference type="NCBI Taxonomy" id="1359163"/>
    <lineage>
        <taxon>Bacteria</taxon>
        <taxon>Pseudomonadati</taxon>
        <taxon>Pseudomonadota</taxon>
        <taxon>Alphaproteobacteria</taxon>
        <taxon>Rickettsiales</taxon>
        <taxon>Anaplasmataceae</taxon>
        <taxon>Candidatus Neoehrlichia</taxon>
    </lineage>
</organism>
<dbReference type="OrthoDB" id="9803773at2"/>
<dbReference type="FunFam" id="3.90.580.10:FF:000001">
    <property type="entry name" value="DNA primase"/>
    <property type="match status" value="1"/>
</dbReference>
<keyword evidence="3 12" id="KW-0808">Transferase</keyword>
<dbReference type="SMART" id="SM00400">
    <property type="entry name" value="ZnF_CHCC"/>
    <property type="match status" value="1"/>
</dbReference>
<comment type="similarity">
    <text evidence="12 13">Belongs to the DnaG primase family.</text>
</comment>
<evidence type="ECO:0000256" key="9">
    <source>
        <dbReference type="ARBA" id="ARBA00022842"/>
    </source>
</evidence>
<protein>
    <recommendedName>
        <fullName evidence="12 13">DNA primase</fullName>
        <ecNumber evidence="12">2.7.7.101</ecNumber>
    </recommendedName>
</protein>
<keyword evidence="6 12" id="KW-0479">Metal-binding</keyword>
<dbReference type="SUPFAM" id="SSF56731">
    <property type="entry name" value="DNA primase core"/>
    <property type="match status" value="1"/>
</dbReference>
<dbReference type="PROSITE" id="PS50880">
    <property type="entry name" value="TOPRIM"/>
    <property type="match status" value="1"/>
</dbReference>
<dbReference type="GO" id="GO:0003899">
    <property type="term" value="F:DNA-directed RNA polymerase activity"/>
    <property type="evidence" value="ECO:0007669"/>
    <property type="project" value="UniProtKB-UniRule"/>
</dbReference>
<comment type="subunit">
    <text evidence="12">Monomer. Interacts with DnaB.</text>
</comment>
<dbReference type="SUPFAM" id="SSF57783">
    <property type="entry name" value="Zinc beta-ribbon"/>
    <property type="match status" value="1"/>
</dbReference>
<dbReference type="InterPro" id="IPR030846">
    <property type="entry name" value="DnaG_bac"/>
</dbReference>
<dbReference type="PATRIC" id="fig|1359163.3.peg.84"/>
<dbReference type="GO" id="GO:1990077">
    <property type="term" value="C:primosome complex"/>
    <property type="evidence" value="ECO:0007669"/>
    <property type="project" value="UniProtKB-KW"/>
</dbReference>
<keyword evidence="11 12" id="KW-0804">Transcription</keyword>
<dbReference type="GO" id="GO:0008270">
    <property type="term" value="F:zinc ion binding"/>
    <property type="evidence" value="ECO:0007669"/>
    <property type="project" value="UniProtKB-UniRule"/>
</dbReference>
<dbReference type="PANTHER" id="PTHR30313:SF2">
    <property type="entry name" value="DNA PRIMASE"/>
    <property type="match status" value="1"/>
</dbReference>
<dbReference type="Gene3D" id="3.40.1360.10">
    <property type="match status" value="1"/>
</dbReference>
<dbReference type="InterPro" id="IPR013264">
    <property type="entry name" value="DNAG_N"/>
</dbReference>
<evidence type="ECO:0000256" key="3">
    <source>
        <dbReference type="ARBA" id="ARBA00022679"/>
    </source>
</evidence>
<comment type="cofactor">
    <cofactor evidence="12 13 14">
        <name>Zn(2+)</name>
        <dbReference type="ChEBI" id="CHEBI:29105"/>
    </cofactor>
    <text evidence="12 13 14">Binds 1 zinc ion per monomer.</text>
</comment>
<dbReference type="PIRSF" id="PIRSF002811">
    <property type="entry name" value="DnaG"/>
    <property type="match status" value="1"/>
</dbReference>
<keyword evidence="2 12" id="KW-0639">Primosome</keyword>
<gene>
    <name evidence="12 16" type="primary">dnaG</name>
    <name evidence="16" type="ORF">NLO413_0086</name>
</gene>
<dbReference type="GO" id="GO:0006269">
    <property type="term" value="P:DNA replication, synthesis of primer"/>
    <property type="evidence" value="ECO:0007669"/>
    <property type="project" value="UniProtKB-UniRule"/>
</dbReference>
<dbReference type="InterPro" id="IPR002694">
    <property type="entry name" value="Znf_CHC2"/>
</dbReference>
<dbReference type="EC" id="2.7.7.101" evidence="12"/>
<reference evidence="16 17" key="1">
    <citation type="submission" date="2015-02" db="EMBL/GenBank/DDBJ databases">
        <title>Genome Sequencing of Rickettsiales.</title>
        <authorList>
            <person name="Daugherty S.C."/>
            <person name="Su Q."/>
            <person name="Abolude K."/>
            <person name="Beier-Sexton M."/>
            <person name="Carlyon J.A."/>
            <person name="Carter R."/>
            <person name="Day N.P."/>
            <person name="Dumler S.J."/>
            <person name="Dyachenko V."/>
            <person name="Godinez A."/>
            <person name="Kurtti T.J."/>
            <person name="Lichay M."/>
            <person name="Mullins K.E."/>
            <person name="Ott S."/>
            <person name="Pappas-Brown V."/>
            <person name="Paris D.H."/>
            <person name="Patel P."/>
            <person name="Richards A.L."/>
            <person name="Sadzewicz L."/>
            <person name="Sears K."/>
            <person name="Seidman D."/>
            <person name="Sengamalay N."/>
            <person name="Stenos J."/>
            <person name="Tallon L.J."/>
            <person name="Vincent G."/>
            <person name="Fraser C.M."/>
            <person name="Munderloh U."/>
            <person name="Dunning-Hotopp J.C."/>
        </authorList>
    </citation>
    <scope>NUCLEOTIDE SEQUENCE [LARGE SCALE GENOMIC DNA]</scope>
    <source>
        <strain evidence="16 17">RAC413</strain>
    </source>
</reference>
<keyword evidence="9" id="KW-0460">Magnesium</keyword>
<dbReference type="GO" id="GO:0005737">
    <property type="term" value="C:cytoplasm"/>
    <property type="evidence" value="ECO:0007669"/>
    <property type="project" value="TreeGrafter"/>
</dbReference>